<sequence length="241" mass="26736">MGNVVQPHTSGDNTAKQVVDQQIKGLKAIVTVLFDSIRLGQATDNNLGYKLCGNKMIVQETNMFESKEGATSDNIQKALKSIFKGDWEQLASVAINEVIGFINQKPSDSAEADIFSKSYLNWESDSLIQNTVYIQKAKWVSEGTLAKDATSILLVGLAKGIVDYATVDPQIFMYEIRKSNPKMVDEDYHKKITELEGDLRVTSMLPMIKKMYTSKAFDAEAMKSMLENTGAGTEKPESNFQ</sequence>
<reference evidence="1" key="1">
    <citation type="submission" date="2021-01" db="UniProtKB">
        <authorList>
            <consortium name="EnsemblMetazoa"/>
        </authorList>
    </citation>
    <scope>IDENTIFICATION</scope>
</reference>
<name>A0A7M5X1W4_9CNID</name>
<dbReference type="EnsemblMetazoa" id="CLYHEMT016465.1">
    <property type="protein sequence ID" value="CLYHEMP016465.1"/>
    <property type="gene ID" value="CLYHEMG016465"/>
</dbReference>
<organism evidence="1 2">
    <name type="scientific">Clytia hemisphaerica</name>
    <dbReference type="NCBI Taxonomy" id="252671"/>
    <lineage>
        <taxon>Eukaryota</taxon>
        <taxon>Metazoa</taxon>
        <taxon>Cnidaria</taxon>
        <taxon>Hydrozoa</taxon>
        <taxon>Hydroidolina</taxon>
        <taxon>Leptothecata</taxon>
        <taxon>Obeliida</taxon>
        <taxon>Clytiidae</taxon>
        <taxon>Clytia</taxon>
    </lineage>
</organism>
<keyword evidence="2" id="KW-1185">Reference proteome</keyword>
<evidence type="ECO:0000313" key="1">
    <source>
        <dbReference type="EnsemblMetazoa" id="CLYHEMP016465.1"/>
    </source>
</evidence>
<dbReference type="GeneID" id="136798364"/>
<proteinExistence type="predicted"/>
<accession>A0A7M5X1W4</accession>
<dbReference type="Proteomes" id="UP000594262">
    <property type="component" value="Unplaced"/>
</dbReference>
<dbReference type="AlphaFoldDB" id="A0A7M5X1W4"/>
<protein>
    <submittedName>
        <fullName evidence="1">Uncharacterized protein</fullName>
    </submittedName>
</protein>
<evidence type="ECO:0000313" key="2">
    <source>
        <dbReference type="Proteomes" id="UP000594262"/>
    </source>
</evidence>
<dbReference type="OrthoDB" id="10525367at2759"/>
<dbReference type="RefSeq" id="XP_066911074.1">
    <property type="nucleotide sequence ID" value="XM_067054973.1"/>
</dbReference>